<keyword evidence="4" id="KW-0812">Transmembrane</keyword>
<dbReference type="GO" id="GO:0071555">
    <property type="term" value="P:cell wall organization"/>
    <property type="evidence" value="ECO:0007669"/>
    <property type="project" value="TreeGrafter"/>
</dbReference>
<dbReference type="STRING" id="1121322.SAMN02745136_02019"/>
<dbReference type="SUPFAM" id="SSF56519">
    <property type="entry name" value="Penicillin binding protein dimerisation domain"/>
    <property type="match status" value="1"/>
</dbReference>
<evidence type="ECO:0000313" key="8">
    <source>
        <dbReference type="EMBL" id="SHK23351.1"/>
    </source>
</evidence>
<proteinExistence type="inferred from homology"/>
<dbReference type="InterPro" id="IPR001460">
    <property type="entry name" value="PCN-bd_Tpept"/>
</dbReference>
<dbReference type="InterPro" id="IPR050515">
    <property type="entry name" value="Beta-lactam/transpept"/>
</dbReference>
<evidence type="ECO:0000256" key="2">
    <source>
        <dbReference type="ARBA" id="ARBA00007171"/>
    </source>
</evidence>
<evidence type="ECO:0000313" key="9">
    <source>
        <dbReference type="Proteomes" id="UP000184386"/>
    </source>
</evidence>
<evidence type="ECO:0000256" key="3">
    <source>
        <dbReference type="ARBA" id="ARBA00023136"/>
    </source>
</evidence>
<organism evidence="8 9">
    <name type="scientific">Anaerocolumna jejuensis DSM 15929</name>
    <dbReference type="NCBI Taxonomy" id="1121322"/>
    <lineage>
        <taxon>Bacteria</taxon>
        <taxon>Bacillati</taxon>
        <taxon>Bacillota</taxon>
        <taxon>Clostridia</taxon>
        <taxon>Lachnospirales</taxon>
        <taxon>Lachnospiraceae</taxon>
        <taxon>Anaerocolumna</taxon>
    </lineage>
</organism>
<dbReference type="GO" id="GO:0071972">
    <property type="term" value="F:peptidoglycan L,D-transpeptidase activity"/>
    <property type="evidence" value="ECO:0007669"/>
    <property type="project" value="TreeGrafter"/>
</dbReference>
<feature type="domain" description="Penicillin-binding protein transpeptidase" evidence="5">
    <location>
        <begin position="395"/>
        <end position="700"/>
    </location>
</feature>
<dbReference type="Proteomes" id="UP000184386">
    <property type="component" value="Unassembled WGS sequence"/>
</dbReference>
<dbReference type="GO" id="GO:0046677">
    <property type="term" value="P:response to antibiotic"/>
    <property type="evidence" value="ECO:0007669"/>
    <property type="project" value="InterPro"/>
</dbReference>
<name>A0A1M6QSX0_9FIRM</name>
<evidence type="ECO:0000256" key="4">
    <source>
        <dbReference type="SAM" id="Phobius"/>
    </source>
</evidence>
<dbReference type="RefSeq" id="WP_073275413.1">
    <property type="nucleotide sequence ID" value="NZ_FRAC01000010.1"/>
</dbReference>
<dbReference type="InterPro" id="IPR036138">
    <property type="entry name" value="PBP_dimer_sf"/>
</dbReference>
<dbReference type="OrthoDB" id="9766847at2"/>
<accession>A0A1M6QSX0</accession>
<evidence type="ECO:0000259" key="6">
    <source>
        <dbReference type="Pfam" id="PF03717"/>
    </source>
</evidence>
<dbReference type="PANTHER" id="PTHR30627:SF25">
    <property type="entry name" value="PENICILLIN-BINDING PROTEIN 3"/>
    <property type="match status" value="1"/>
</dbReference>
<dbReference type="Gene3D" id="3.90.1310.10">
    <property type="entry name" value="Penicillin-binding protein 2a (Domain 2)"/>
    <property type="match status" value="1"/>
</dbReference>
<dbReference type="EMBL" id="FRAC01000010">
    <property type="protein sequence ID" value="SHK23351.1"/>
    <property type="molecule type" value="Genomic_DNA"/>
</dbReference>
<gene>
    <name evidence="8" type="ORF">SAMN02745136_02019</name>
</gene>
<dbReference type="InterPro" id="IPR012338">
    <property type="entry name" value="Beta-lactam/transpept-like"/>
</dbReference>
<keyword evidence="9" id="KW-1185">Reference proteome</keyword>
<dbReference type="SUPFAM" id="SSF54427">
    <property type="entry name" value="NTF2-like"/>
    <property type="match status" value="1"/>
</dbReference>
<feature type="domain" description="Penicillin-binding protein dimerisation" evidence="6">
    <location>
        <begin position="178"/>
        <end position="361"/>
    </location>
</feature>
<dbReference type="SUPFAM" id="SSF56601">
    <property type="entry name" value="beta-lactamase/transpeptidase-like"/>
    <property type="match status" value="1"/>
</dbReference>
<dbReference type="PANTHER" id="PTHR30627">
    <property type="entry name" value="PEPTIDOGLYCAN D,D-TRANSPEPTIDASE"/>
    <property type="match status" value="1"/>
</dbReference>
<dbReference type="Pfam" id="PF03717">
    <property type="entry name" value="PBP_dimer"/>
    <property type="match status" value="1"/>
</dbReference>
<feature type="domain" description="NTF2-like N-terminal transpeptidase" evidence="7">
    <location>
        <begin position="54"/>
        <end position="169"/>
    </location>
</feature>
<dbReference type="Gene3D" id="3.40.710.10">
    <property type="entry name" value="DD-peptidase/beta-lactamase superfamily"/>
    <property type="match status" value="1"/>
</dbReference>
<dbReference type="Pfam" id="PF00905">
    <property type="entry name" value="Transpeptidase"/>
    <property type="match status" value="1"/>
</dbReference>
<evidence type="ECO:0000259" key="7">
    <source>
        <dbReference type="Pfam" id="PF05223"/>
    </source>
</evidence>
<dbReference type="InterPro" id="IPR005311">
    <property type="entry name" value="PBP_dimer"/>
</dbReference>
<dbReference type="Gene3D" id="3.10.450.100">
    <property type="entry name" value="NTF2-like, domain 1"/>
    <property type="match status" value="1"/>
</dbReference>
<feature type="transmembrane region" description="Helical" evidence="4">
    <location>
        <begin position="12"/>
        <end position="34"/>
    </location>
</feature>
<dbReference type="InterPro" id="IPR032710">
    <property type="entry name" value="NTF2-like_dom_sf"/>
</dbReference>
<sequence length="718" mass="79387">MKKRRKSSIIPVCAAVLGLLSLLTIGLICFPYFAHLKSDITDKTKPHKSRVAQTPEELLTEYIRLLNRHEYKKMYSLLQDDSKNAITEADFILRNQNIYEGIEARNIHAEITGTTAEEPSDVNVSYKISFDSVAGSIQFENLARFTRTDTAGYALEWDDSQIFPELTSEDKVKVFVKKAKRGEIFDRNGILLAGEGVASSIGLVPGKMSEEPANDIKKMAKLLKLSPEDINKRRKASWVRDDSLVPVKTIRKYEEADLLAQAPDSGALETEKLKKALLKIPGVMISDVKVRYYPLGEKASHLTGYVQSITAEDLKKHPNEGYTSSSVIGRTGLESLYEKELKGQNGYDIVITDSEGNTKSTLASSPQENGKDIYITIDSALQAKLYDQFKEDKSCSVAMNPLTGEVLALVSTPSFDSNDFILGISNDKWNQLNKDKAKPLYNRFRQVWCPGSSFKPVIAAIGLTAGAIDPEEDFGNVGLRWQKDSSWGNYFVTTLHSYNNVNLENALIHSDNIYFAKAALKIGAPKLEEGLSQLGFSETLPFDITMSSSQYSNTKTIDTEIQLADTGYGQGQVLVNPLHLACLYSAFLNQGNILKPCLLYQEKPKTEMWLPDAFSRETAERIKNALIKTVDNSAGTAHAAHRKDIVLGAKTGTAEIKLSKSDTTGTELGWLAVFTADSQAEKPLLLISMAEDVKLRGGSSYVIKKVNPVLDSYLSDLP</sequence>
<protein>
    <submittedName>
        <fullName evidence="8">Penicillin-binding protein</fullName>
    </submittedName>
</protein>
<dbReference type="Gene3D" id="3.30.1390.30">
    <property type="entry name" value="Penicillin-binding protein 2a, domain 3"/>
    <property type="match status" value="1"/>
</dbReference>
<comment type="similarity">
    <text evidence="2">Belongs to the transpeptidase family.</text>
</comment>
<comment type="subcellular location">
    <subcellularLocation>
        <location evidence="1">Membrane</location>
    </subcellularLocation>
</comment>
<evidence type="ECO:0000259" key="5">
    <source>
        <dbReference type="Pfam" id="PF00905"/>
    </source>
</evidence>
<dbReference type="GO" id="GO:0008658">
    <property type="term" value="F:penicillin binding"/>
    <property type="evidence" value="ECO:0007669"/>
    <property type="project" value="InterPro"/>
</dbReference>
<dbReference type="Pfam" id="PF05223">
    <property type="entry name" value="MecA_N"/>
    <property type="match status" value="1"/>
</dbReference>
<keyword evidence="4" id="KW-1133">Transmembrane helix</keyword>
<evidence type="ECO:0000256" key="1">
    <source>
        <dbReference type="ARBA" id="ARBA00004370"/>
    </source>
</evidence>
<reference evidence="8 9" key="1">
    <citation type="submission" date="2016-11" db="EMBL/GenBank/DDBJ databases">
        <authorList>
            <person name="Jaros S."/>
            <person name="Januszkiewicz K."/>
            <person name="Wedrychowicz H."/>
        </authorList>
    </citation>
    <scope>NUCLEOTIDE SEQUENCE [LARGE SCALE GENOMIC DNA]</scope>
    <source>
        <strain evidence="8 9">DSM 15929</strain>
    </source>
</reference>
<dbReference type="InterPro" id="IPR007887">
    <property type="entry name" value="MecA_N"/>
</dbReference>
<keyword evidence="3 4" id="KW-0472">Membrane</keyword>
<dbReference type="AlphaFoldDB" id="A0A1M6QSX0"/>
<dbReference type="GO" id="GO:0005886">
    <property type="term" value="C:plasma membrane"/>
    <property type="evidence" value="ECO:0007669"/>
    <property type="project" value="TreeGrafter"/>
</dbReference>